<dbReference type="Pfam" id="PF13864">
    <property type="entry name" value="Enkurin"/>
    <property type="match status" value="1"/>
</dbReference>
<protein>
    <recommendedName>
        <fullName evidence="6">Enkurin domain-containing protein</fullName>
    </recommendedName>
</protein>
<evidence type="ECO:0000313" key="8">
    <source>
        <dbReference type="Proteomes" id="UP001154078"/>
    </source>
</evidence>
<evidence type="ECO:0000256" key="4">
    <source>
        <dbReference type="ARBA" id="ARBA00023212"/>
    </source>
</evidence>
<dbReference type="InterPro" id="IPR027012">
    <property type="entry name" value="Enkurin_dom"/>
</dbReference>
<evidence type="ECO:0000256" key="2">
    <source>
        <dbReference type="ARBA" id="ARBA00004245"/>
    </source>
</evidence>
<evidence type="ECO:0000313" key="7">
    <source>
        <dbReference type="EMBL" id="CAH0547774.1"/>
    </source>
</evidence>
<sequence length="272" mass="31497">MSLVIISNHNECIYDITRKQQERAKKAEEILGDGDKNLQLDIARRREKFNFNLRCEKRAHATMGVSEEIPPDPENFLKKGTGKQANSKCREIVKTPRCLLSSKRPPIPPVDVKKNNDTPKTNFITKNIKTVKEMKAKEPIHRVVVHSSGATKPLTYFVKGEEYGAVPNYLVKLKEEAEEKRLKAAEEVSFKQPLCRYITSDEREALLEGLKQNWEELQIAYQGLPILTDTIPKINKKVRLENDLKQLENDIVKVEKHPYLYVYRDEIEKEKQ</sequence>
<name>A0A9P0FC37_BRAAE</name>
<comment type="subcellular location">
    <subcellularLocation>
        <location evidence="1">Cell projection</location>
        <location evidence="1">Cilium</location>
    </subcellularLocation>
    <subcellularLocation>
        <location evidence="2">Cytoplasm</location>
        <location evidence="2">Cytoskeleton</location>
    </subcellularLocation>
</comment>
<proteinExistence type="predicted"/>
<accession>A0A9P0FC37</accession>
<dbReference type="GO" id="GO:0005879">
    <property type="term" value="C:axonemal microtubule"/>
    <property type="evidence" value="ECO:0007669"/>
    <property type="project" value="TreeGrafter"/>
</dbReference>
<organism evidence="7 8">
    <name type="scientific">Brassicogethes aeneus</name>
    <name type="common">Rape pollen beetle</name>
    <name type="synonym">Meligethes aeneus</name>
    <dbReference type="NCBI Taxonomy" id="1431903"/>
    <lineage>
        <taxon>Eukaryota</taxon>
        <taxon>Metazoa</taxon>
        <taxon>Ecdysozoa</taxon>
        <taxon>Arthropoda</taxon>
        <taxon>Hexapoda</taxon>
        <taxon>Insecta</taxon>
        <taxon>Pterygota</taxon>
        <taxon>Neoptera</taxon>
        <taxon>Endopterygota</taxon>
        <taxon>Coleoptera</taxon>
        <taxon>Polyphaga</taxon>
        <taxon>Cucujiformia</taxon>
        <taxon>Nitidulidae</taxon>
        <taxon>Meligethinae</taxon>
        <taxon>Brassicogethes</taxon>
    </lineage>
</organism>
<evidence type="ECO:0000259" key="6">
    <source>
        <dbReference type="PROSITE" id="PS51665"/>
    </source>
</evidence>
<keyword evidence="8" id="KW-1185">Reference proteome</keyword>
<feature type="domain" description="Enkurin" evidence="6">
    <location>
        <begin position="170"/>
        <end position="262"/>
    </location>
</feature>
<keyword evidence="4" id="KW-0206">Cytoskeleton</keyword>
<dbReference type="PROSITE" id="PS51665">
    <property type="entry name" value="ENKURIN"/>
    <property type="match status" value="1"/>
</dbReference>
<evidence type="ECO:0000256" key="5">
    <source>
        <dbReference type="ARBA" id="ARBA00023273"/>
    </source>
</evidence>
<reference evidence="7" key="1">
    <citation type="submission" date="2021-12" db="EMBL/GenBank/DDBJ databases">
        <authorList>
            <person name="King R."/>
        </authorList>
    </citation>
    <scope>NUCLEOTIDE SEQUENCE</scope>
</reference>
<dbReference type="GO" id="GO:0001669">
    <property type="term" value="C:acrosomal vesicle"/>
    <property type="evidence" value="ECO:0007669"/>
    <property type="project" value="TreeGrafter"/>
</dbReference>
<dbReference type="OrthoDB" id="2123594at2759"/>
<dbReference type="AlphaFoldDB" id="A0A9P0FC37"/>
<dbReference type="Proteomes" id="UP001154078">
    <property type="component" value="Chromosome 1"/>
</dbReference>
<evidence type="ECO:0000256" key="1">
    <source>
        <dbReference type="ARBA" id="ARBA00004138"/>
    </source>
</evidence>
<evidence type="ECO:0000256" key="3">
    <source>
        <dbReference type="ARBA" id="ARBA00022490"/>
    </source>
</evidence>
<keyword evidence="5" id="KW-0966">Cell projection</keyword>
<dbReference type="PANTHER" id="PTHR21490:SF0">
    <property type="entry name" value="ENKURIN"/>
    <property type="match status" value="1"/>
</dbReference>
<dbReference type="PANTHER" id="PTHR21490">
    <property type="entry name" value="ENKURIN-RELATED"/>
    <property type="match status" value="1"/>
</dbReference>
<gene>
    <name evidence="7" type="ORF">MELIAE_LOCUS1700</name>
</gene>
<dbReference type="GO" id="GO:0005516">
    <property type="term" value="F:calmodulin binding"/>
    <property type="evidence" value="ECO:0007669"/>
    <property type="project" value="TreeGrafter"/>
</dbReference>
<keyword evidence="3" id="KW-0963">Cytoplasm</keyword>
<dbReference type="EMBL" id="OV121132">
    <property type="protein sequence ID" value="CAH0547774.1"/>
    <property type="molecule type" value="Genomic_DNA"/>
</dbReference>
<dbReference type="InterPro" id="IPR052102">
    <property type="entry name" value="Enkurin_domain-protein"/>
</dbReference>